<sequence>MLSFLLKLVGVVVIVLVVAHAYMFFRYDSFDACEAATTKVMRSVANESTVEGMAGTAIEEGADLARQHAQRGRMGCYRVVFLGNGGS</sequence>
<evidence type="ECO:0000313" key="2">
    <source>
        <dbReference type="Proteomes" id="UP000554286"/>
    </source>
</evidence>
<dbReference type="AlphaFoldDB" id="A0A7W6RDF3"/>
<gene>
    <name evidence="1" type="ORF">GGD89_002038</name>
</gene>
<dbReference type="EMBL" id="JACIGK010000013">
    <property type="protein sequence ID" value="MBB4266407.1"/>
    <property type="molecule type" value="Genomic_DNA"/>
</dbReference>
<comment type="caution">
    <text evidence="1">The sequence shown here is derived from an EMBL/GenBank/DDBJ whole genome shotgun (WGS) entry which is preliminary data.</text>
</comment>
<protein>
    <submittedName>
        <fullName evidence="1">Uncharacterized protein</fullName>
    </submittedName>
</protein>
<accession>A0A7W6RDF3</accession>
<name>A0A7W6RDF3_9PROT</name>
<dbReference type="Proteomes" id="UP000554286">
    <property type="component" value="Unassembled WGS sequence"/>
</dbReference>
<reference evidence="1 2" key="1">
    <citation type="submission" date="2020-08" db="EMBL/GenBank/DDBJ databases">
        <title>Genome sequencing of Purple Non-Sulfur Bacteria from various extreme environments.</title>
        <authorList>
            <person name="Mayer M."/>
        </authorList>
    </citation>
    <scope>NUCLEOTIDE SEQUENCE [LARGE SCALE GENOMIC DNA]</scope>
    <source>
        <strain evidence="1 2">JA131</strain>
    </source>
</reference>
<keyword evidence="2" id="KW-1185">Reference proteome</keyword>
<evidence type="ECO:0000313" key="1">
    <source>
        <dbReference type="EMBL" id="MBB4266407.1"/>
    </source>
</evidence>
<organism evidence="1 2">
    <name type="scientific">Roseospira visakhapatnamensis</name>
    <dbReference type="NCBI Taxonomy" id="390880"/>
    <lineage>
        <taxon>Bacteria</taxon>
        <taxon>Pseudomonadati</taxon>
        <taxon>Pseudomonadota</taxon>
        <taxon>Alphaproteobacteria</taxon>
        <taxon>Rhodospirillales</taxon>
        <taxon>Rhodospirillaceae</taxon>
        <taxon>Roseospira</taxon>
    </lineage>
</organism>
<dbReference type="RefSeq" id="WP_184044783.1">
    <property type="nucleotide sequence ID" value="NZ_JACIGK010000013.1"/>
</dbReference>
<proteinExistence type="predicted"/>